<sequence length="152" mass="17835">MDLDLALREDQPASLMENSTHDEKRLYEKWDRSNRMSLIIIKRSILEAFRGAVSEGTTEAKDFFTEIEKRFLKYDKAETNTLLQSLFSMSYNYQKDKWSLNELISYYVQEEERLKQEKTKSANLASTSKDKGMNIKYKSGKNKADKGPIQKR</sequence>
<evidence type="ECO:0000313" key="3">
    <source>
        <dbReference type="Proteomes" id="UP000012960"/>
    </source>
</evidence>
<protein>
    <submittedName>
        <fullName evidence="2">Uncharacterized protein</fullName>
    </submittedName>
</protein>
<dbReference type="FunCoup" id="A0A804J594">
    <property type="interactions" value="25"/>
</dbReference>
<dbReference type="OMA" id="CEHIMEI"/>
<feature type="compositionally biased region" description="Basic and acidic residues" evidence="1">
    <location>
        <begin position="142"/>
        <end position="152"/>
    </location>
</feature>
<feature type="region of interest" description="Disordered" evidence="1">
    <location>
        <begin position="114"/>
        <end position="152"/>
    </location>
</feature>
<dbReference type="Proteomes" id="UP000012960">
    <property type="component" value="Unplaced"/>
</dbReference>
<proteinExistence type="predicted"/>
<accession>A0A804J594</accession>
<dbReference type="Gramene" id="Ma05_t16760.1">
    <property type="protein sequence ID" value="Ma05_p16760.1"/>
    <property type="gene ID" value="Ma05_g16760"/>
</dbReference>
<keyword evidence="3" id="KW-1185">Reference proteome</keyword>
<dbReference type="EnsemblPlants" id="Ma05_t16760.1">
    <property type="protein sequence ID" value="Ma05_p16760.1"/>
    <property type="gene ID" value="Ma05_g16760"/>
</dbReference>
<organism evidence="2 3">
    <name type="scientific">Musa acuminata subsp. malaccensis</name>
    <name type="common">Wild banana</name>
    <name type="synonym">Musa malaccensis</name>
    <dbReference type="NCBI Taxonomy" id="214687"/>
    <lineage>
        <taxon>Eukaryota</taxon>
        <taxon>Viridiplantae</taxon>
        <taxon>Streptophyta</taxon>
        <taxon>Embryophyta</taxon>
        <taxon>Tracheophyta</taxon>
        <taxon>Spermatophyta</taxon>
        <taxon>Magnoliopsida</taxon>
        <taxon>Liliopsida</taxon>
        <taxon>Zingiberales</taxon>
        <taxon>Musaceae</taxon>
        <taxon>Musa</taxon>
    </lineage>
</organism>
<reference evidence="2" key="1">
    <citation type="submission" date="2021-05" db="UniProtKB">
        <authorList>
            <consortium name="EnsemblPlants"/>
        </authorList>
    </citation>
    <scope>IDENTIFICATION</scope>
    <source>
        <strain evidence="2">subsp. malaccensis</strain>
    </source>
</reference>
<evidence type="ECO:0000256" key="1">
    <source>
        <dbReference type="SAM" id="MobiDB-lite"/>
    </source>
</evidence>
<dbReference type="AlphaFoldDB" id="A0A804J594"/>
<evidence type="ECO:0000313" key="2">
    <source>
        <dbReference type="EnsemblPlants" id="Ma05_p16760.1"/>
    </source>
</evidence>
<dbReference type="InParanoid" id="A0A804J594"/>
<name>A0A804J594_MUSAM</name>